<feature type="binding site" evidence="20">
    <location>
        <position position="587"/>
    </location>
    <ligand>
        <name>(6S)-NADPHX</name>
        <dbReference type="ChEBI" id="CHEBI:64076"/>
    </ligand>
</feature>
<comment type="cofactor">
    <cofactor evidence="20">
        <name>Mg(2+)</name>
        <dbReference type="ChEBI" id="CHEBI:18420"/>
    </cofactor>
</comment>
<dbReference type="Pfam" id="PF03853">
    <property type="entry name" value="YjeF_N"/>
    <property type="match status" value="1"/>
</dbReference>
<dbReference type="NCBIfam" id="TIGR00196">
    <property type="entry name" value="yjeF_cterm"/>
    <property type="match status" value="1"/>
</dbReference>
<feature type="binding site" evidence="21">
    <location>
        <position position="361"/>
    </location>
    <ligand>
        <name>K(+)</name>
        <dbReference type="ChEBI" id="CHEBI:29103"/>
    </ligand>
</feature>
<dbReference type="GO" id="GO:0016301">
    <property type="term" value="F:kinase activity"/>
    <property type="evidence" value="ECO:0007669"/>
    <property type="project" value="UniProtKB-KW"/>
</dbReference>
<keyword evidence="6 21" id="KW-0479">Metal-binding</keyword>
<dbReference type="InterPro" id="IPR017953">
    <property type="entry name" value="Carbohydrate_kinase_pred_CS"/>
</dbReference>
<dbReference type="EC" id="4.2.1.136" evidence="20"/>
<dbReference type="InterPro" id="IPR036271">
    <property type="entry name" value="Tet_transcr_reg_TetR-rel_C_sf"/>
</dbReference>
<dbReference type="FunFam" id="3.40.50.10260:FF:000008">
    <property type="entry name" value="Multifunctional fusion protein"/>
    <property type="match status" value="1"/>
</dbReference>
<protein>
    <recommendedName>
        <fullName evidence="20 21">Multifunctional fusion protein</fullName>
    </recommendedName>
    <domain>
        <recommendedName>
            <fullName evidence="20">ADP-dependent (S)-NAD(P)H-hydrate dehydratase</fullName>
            <ecNumber evidence="20">4.2.1.136</ecNumber>
        </recommendedName>
        <alternativeName>
            <fullName evidence="20">ADP-dependent NAD(P)HX dehydratase</fullName>
        </alternativeName>
    </domain>
    <domain>
        <recommendedName>
            <fullName evidence="21">NAD(P)H-hydrate epimerase</fullName>
            <ecNumber evidence="21">5.1.99.6</ecNumber>
        </recommendedName>
        <alternativeName>
            <fullName evidence="21">NAD(P)HX epimerase</fullName>
        </alternativeName>
    </domain>
</protein>
<sequence length="712" mass="72725">MALAKLSVDHVVGEALALVNDGGLESLTMRRLADRLQAHLPTIYRLVDGKDALVDEMAETILAKALENADTADQEWTHRVKSLAAGLRSALLAQRDGARIVGGNYAAKRANLTFIDTLVGSIQAGGLAREHALWAASSLFCYVLGEVLEQQARPGVRSRRSKVWFVQASIRTSRQAPSSNCSSSTRGSSSDCTCSCRACVADNASPSASAPSLSVTVSGPEQTHVTCWRAAKSTTHRAEREQMRYYYSADAIREAEAPLLASLPDGVLMGRAAYGLATAIATELKLRTGGVAGRRVCAVVGSGDNGGDALWAATFLRRRGAAADAVLLNPEKTHAKALATFRRAGGRLVSGISAATDLVIDGVVGISGRGPLRPNAAAVFEASTAPVVAVDIPSGLDVQTGAADGPHVHAVLTVTFGGLKPVHALGECGRVELVDIGLNLAPTELAGLEAADVRKLWPVPGPHDDKYTQGVTGVVSGSATYPGAAVLSTGAAVAATSGMVRYAGSAGPQVLSHWPEVIAAPSPQEAGRVQAWVVGPGLGTDDTAKAALRFALESDLPVIVDADGLTLLAADPRLLAGRSAPTVLTPHAGEFERLAGAPPGTDRVTATRNLAERLGATVLLKGNVTVVASPGHATYLNPAGQSWAATAGSGDVLSGIIGALLAAGLSAGDAAAAAAFVHARAANLSAADPGPSPAPTSASRILAHVRAAIAAL</sequence>
<dbReference type="PROSITE" id="PS01050">
    <property type="entry name" value="YJEF_C_2"/>
    <property type="match status" value="1"/>
</dbReference>
<comment type="function">
    <text evidence="21">Catalyzes the epimerization of the S- and R-forms of NAD(P)HX, a damaged form of NAD(P)H that is a result of enzymatic or heat-dependent hydration. This is a prerequisite for the S-specific NAD(P)H-hydrate dehydratase to allow the repair of both epimers of NAD(P)HX.</text>
</comment>
<dbReference type="GO" id="GO:0005524">
    <property type="term" value="F:ATP binding"/>
    <property type="evidence" value="ECO:0007669"/>
    <property type="project" value="UniProtKB-KW"/>
</dbReference>
<dbReference type="HAMAP" id="MF_01966">
    <property type="entry name" value="NADHX_epimerase"/>
    <property type="match status" value="1"/>
</dbReference>
<evidence type="ECO:0000256" key="5">
    <source>
        <dbReference type="ARBA" id="ARBA00022491"/>
    </source>
</evidence>
<keyword evidence="16" id="KW-0511">Multifunctional enzyme</keyword>
<dbReference type="Gene3D" id="1.10.357.10">
    <property type="entry name" value="Tetracycline Repressor, domain 2"/>
    <property type="match status" value="1"/>
</dbReference>
<evidence type="ECO:0000256" key="12">
    <source>
        <dbReference type="ARBA" id="ARBA00023125"/>
    </source>
</evidence>
<dbReference type="EMBL" id="CTEF01000001">
    <property type="protein sequence ID" value="CQD06262.1"/>
    <property type="molecule type" value="Genomic_DNA"/>
</dbReference>
<keyword evidence="13" id="KW-0804">Transcription</keyword>
<evidence type="ECO:0000259" key="23">
    <source>
        <dbReference type="PROSITE" id="PS50977"/>
    </source>
</evidence>
<feature type="binding site" evidence="20">
    <location>
        <position position="650"/>
    </location>
    <ligand>
        <name>AMP</name>
        <dbReference type="ChEBI" id="CHEBI:456215"/>
    </ligand>
</feature>
<dbReference type="InterPro" id="IPR029056">
    <property type="entry name" value="Ribokinase-like"/>
</dbReference>
<dbReference type="GO" id="GO:0052856">
    <property type="term" value="F:NAD(P)HX epimerase activity"/>
    <property type="evidence" value="ECO:0007669"/>
    <property type="project" value="UniProtKB-UniRule"/>
</dbReference>
<dbReference type="SUPFAM" id="SSF64153">
    <property type="entry name" value="YjeF N-terminal domain-like"/>
    <property type="match status" value="1"/>
</dbReference>
<comment type="similarity">
    <text evidence="21">Belongs to the NnrE/AIBP family.</text>
</comment>
<dbReference type="PANTHER" id="PTHR12592">
    <property type="entry name" value="ATP-DEPENDENT (S)-NAD(P)H-HYDRATE DEHYDRATASE FAMILY MEMBER"/>
    <property type="match status" value="1"/>
</dbReference>
<keyword evidence="12 22" id="KW-0238">DNA-binding</keyword>
<dbReference type="InterPro" id="IPR009057">
    <property type="entry name" value="Homeodomain-like_sf"/>
</dbReference>
<evidence type="ECO:0000256" key="20">
    <source>
        <dbReference type="HAMAP-Rule" id="MF_01965"/>
    </source>
</evidence>
<keyword evidence="14 21" id="KW-0413">Isomerase</keyword>
<dbReference type="PRINTS" id="PR00400">
    <property type="entry name" value="TETREPRESSOR"/>
</dbReference>
<evidence type="ECO:0000313" key="26">
    <source>
        <dbReference type="EMBL" id="CQD06262.1"/>
    </source>
</evidence>
<keyword evidence="10" id="KW-0805">Transcription regulation</keyword>
<accession>A0A0U1D1F2</accession>
<comment type="function">
    <text evidence="17">Bifunctional enzyme that catalyzes the epimerization of the S- and R-forms of NAD(P)HX and the dehydration of the S-form of NAD(P)HX at the expense of ADP, which is converted to AMP. This allows the repair of both epimers of NAD(P)HX, a damaged form of NAD(P)H that is a result of enzymatic or heat-dependent hydration.</text>
</comment>
<evidence type="ECO:0000256" key="19">
    <source>
        <dbReference type="ARBA" id="ARBA00049209"/>
    </source>
</evidence>
<feature type="domain" description="YjeF C-terminal" evidence="24">
    <location>
        <begin position="449"/>
        <end position="712"/>
    </location>
</feature>
<comment type="catalytic activity">
    <reaction evidence="1 21">
        <text>(6R)-NADHX = (6S)-NADHX</text>
        <dbReference type="Rhea" id="RHEA:32215"/>
        <dbReference type="ChEBI" id="CHEBI:64074"/>
        <dbReference type="ChEBI" id="CHEBI:64075"/>
        <dbReference type="EC" id="5.1.99.6"/>
    </reaction>
</comment>
<dbReference type="InterPro" id="IPR004443">
    <property type="entry name" value="YjeF_N_dom"/>
</dbReference>
<dbReference type="GO" id="GO:0046872">
    <property type="term" value="F:metal ion binding"/>
    <property type="evidence" value="ECO:0007669"/>
    <property type="project" value="UniProtKB-KW"/>
</dbReference>
<comment type="function">
    <text evidence="20">Catalyzes the dehydration of the S-form of NAD(P)HX at the expense of ADP, which is converted to AMP. Together with NAD(P)HX epimerase, which catalyzes the epimerization of the S- and R-forms, the enzyme allows the repair of both epimers of NAD(P)HX, a damaged form of NAD(P)H that is a result of enzymatic or heat-dependent hydration.</text>
</comment>
<feature type="binding site" evidence="21">
    <location>
        <position position="305"/>
    </location>
    <ligand>
        <name>K(+)</name>
        <dbReference type="ChEBI" id="CHEBI:29103"/>
    </ligand>
</feature>
<comment type="similarity">
    <text evidence="4">In the C-terminal section; belongs to the NnrD/CARKD family.</text>
</comment>
<evidence type="ECO:0000256" key="6">
    <source>
        <dbReference type="ARBA" id="ARBA00022723"/>
    </source>
</evidence>
<keyword evidence="7 20" id="KW-0547">Nucleotide-binding</keyword>
<comment type="catalytic activity">
    <reaction evidence="2 21">
        <text>(6R)-NADPHX = (6S)-NADPHX</text>
        <dbReference type="Rhea" id="RHEA:32227"/>
        <dbReference type="ChEBI" id="CHEBI:64076"/>
        <dbReference type="ChEBI" id="CHEBI:64077"/>
        <dbReference type="EC" id="5.1.99.6"/>
    </reaction>
</comment>
<dbReference type="InterPro" id="IPR003012">
    <property type="entry name" value="Tet_transcr_reg_TetR"/>
</dbReference>
<feature type="binding site" evidence="21">
    <location>
        <begin position="365"/>
        <end position="371"/>
    </location>
    <ligand>
        <name>(6S)-NADPHX</name>
        <dbReference type="ChEBI" id="CHEBI:64076"/>
    </ligand>
</feature>
<dbReference type="InterPro" id="IPR001647">
    <property type="entry name" value="HTH_TetR"/>
</dbReference>
<reference evidence="26 27" key="1">
    <citation type="submission" date="2015-03" db="EMBL/GenBank/DDBJ databases">
        <authorList>
            <person name="Murphy D."/>
        </authorList>
    </citation>
    <scope>NUCLEOTIDE SEQUENCE [LARGE SCALE GENOMIC DNA]</scope>
    <source>
        <strain evidence="26 27">D16</strain>
    </source>
</reference>
<name>A0A0U1D1F2_9MYCO</name>
<evidence type="ECO:0000256" key="22">
    <source>
        <dbReference type="PROSITE-ProRule" id="PRU00335"/>
    </source>
</evidence>
<comment type="catalytic activity">
    <reaction evidence="19 20">
        <text>(6S)-NADPHX + ADP = AMP + phosphate + NADPH + H(+)</text>
        <dbReference type="Rhea" id="RHEA:32235"/>
        <dbReference type="ChEBI" id="CHEBI:15378"/>
        <dbReference type="ChEBI" id="CHEBI:43474"/>
        <dbReference type="ChEBI" id="CHEBI:57783"/>
        <dbReference type="ChEBI" id="CHEBI:64076"/>
        <dbReference type="ChEBI" id="CHEBI:456215"/>
        <dbReference type="ChEBI" id="CHEBI:456216"/>
        <dbReference type="EC" id="4.2.1.136"/>
    </reaction>
</comment>
<dbReference type="AlphaFoldDB" id="A0A0U1D1F2"/>
<dbReference type="PROSITE" id="PS50977">
    <property type="entry name" value="HTH_TETR_2"/>
    <property type="match status" value="1"/>
</dbReference>
<organism evidence="26 27">
    <name type="scientific">Mycolicibacterium conceptionense</name>
    <dbReference type="NCBI Taxonomy" id="451644"/>
    <lineage>
        <taxon>Bacteria</taxon>
        <taxon>Bacillati</taxon>
        <taxon>Actinomycetota</taxon>
        <taxon>Actinomycetes</taxon>
        <taxon>Mycobacteriales</taxon>
        <taxon>Mycobacteriaceae</taxon>
        <taxon>Mycolicibacterium</taxon>
    </lineage>
</organism>
<evidence type="ECO:0000256" key="9">
    <source>
        <dbReference type="ARBA" id="ARBA00022857"/>
    </source>
</evidence>
<keyword evidence="8 20" id="KW-0067">ATP-binding</keyword>
<comment type="similarity">
    <text evidence="20">Belongs to the NnrD/CARKD family.</text>
</comment>
<evidence type="ECO:0000256" key="1">
    <source>
        <dbReference type="ARBA" id="ARBA00000013"/>
    </source>
</evidence>
<dbReference type="CDD" id="cd01171">
    <property type="entry name" value="YXKO-related"/>
    <property type="match status" value="1"/>
</dbReference>
<dbReference type="GO" id="GO:0046496">
    <property type="term" value="P:nicotinamide nucleotide metabolic process"/>
    <property type="evidence" value="ECO:0007669"/>
    <property type="project" value="UniProtKB-UniRule"/>
</dbReference>
<feature type="binding site" evidence="20">
    <location>
        <position position="651"/>
    </location>
    <ligand>
        <name>(6S)-NADPHX</name>
        <dbReference type="ChEBI" id="CHEBI:64076"/>
    </ligand>
</feature>
<gene>
    <name evidence="21" type="primary">nnrE</name>
    <name evidence="20" type="synonym">nnrD</name>
    <name evidence="26" type="ORF">BN970_01155</name>
</gene>
<dbReference type="SUPFAM" id="SSF53613">
    <property type="entry name" value="Ribokinase-like"/>
    <property type="match status" value="1"/>
</dbReference>
<dbReference type="InterPro" id="IPR036652">
    <property type="entry name" value="YjeF_N_dom_sf"/>
</dbReference>
<proteinExistence type="inferred from homology"/>
<feature type="binding site" evidence="20">
    <location>
        <begin position="621"/>
        <end position="625"/>
    </location>
    <ligand>
        <name>AMP</name>
        <dbReference type="ChEBI" id="CHEBI:456215"/>
    </ligand>
</feature>
<keyword evidence="15 20" id="KW-0456">Lyase</keyword>
<evidence type="ECO:0000256" key="15">
    <source>
        <dbReference type="ARBA" id="ARBA00023239"/>
    </source>
</evidence>
<keyword evidence="26" id="KW-0418">Kinase</keyword>
<feature type="binding site" evidence="21">
    <location>
        <position position="394"/>
    </location>
    <ligand>
        <name>K(+)</name>
        <dbReference type="ChEBI" id="CHEBI:29103"/>
    </ligand>
</feature>
<evidence type="ECO:0000256" key="7">
    <source>
        <dbReference type="ARBA" id="ARBA00022741"/>
    </source>
</evidence>
<dbReference type="InterPro" id="IPR004111">
    <property type="entry name" value="Repressor_TetR_C"/>
</dbReference>
<dbReference type="PROSITE" id="PS51383">
    <property type="entry name" value="YJEF_C_3"/>
    <property type="match status" value="1"/>
</dbReference>
<evidence type="ECO:0000313" key="27">
    <source>
        <dbReference type="Proteomes" id="UP000182227"/>
    </source>
</evidence>
<dbReference type="GO" id="GO:0110051">
    <property type="term" value="P:metabolite repair"/>
    <property type="evidence" value="ECO:0007669"/>
    <property type="project" value="TreeGrafter"/>
</dbReference>
<feature type="DNA-binding region" description="H-T-H motif" evidence="22">
    <location>
        <begin position="28"/>
        <end position="47"/>
    </location>
</feature>
<evidence type="ECO:0000256" key="18">
    <source>
        <dbReference type="ARBA" id="ARBA00048238"/>
    </source>
</evidence>
<dbReference type="PROSITE" id="PS51385">
    <property type="entry name" value="YJEF_N"/>
    <property type="match status" value="1"/>
</dbReference>
<dbReference type="GO" id="GO:0046677">
    <property type="term" value="P:response to antibiotic"/>
    <property type="evidence" value="ECO:0007669"/>
    <property type="project" value="InterPro"/>
</dbReference>
<evidence type="ECO:0000256" key="16">
    <source>
        <dbReference type="ARBA" id="ARBA00023268"/>
    </source>
</evidence>
<dbReference type="EC" id="5.1.99.6" evidence="21"/>
<evidence type="ECO:0000256" key="11">
    <source>
        <dbReference type="ARBA" id="ARBA00023027"/>
    </source>
</evidence>
<evidence type="ECO:0000256" key="4">
    <source>
        <dbReference type="ARBA" id="ARBA00009524"/>
    </source>
</evidence>
<dbReference type="PROSITE" id="PS01049">
    <property type="entry name" value="YJEF_C_1"/>
    <property type="match status" value="1"/>
</dbReference>
<comment type="catalytic activity">
    <reaction evidence="18 20">
        <text>(6S)-NADHX + ADP = AMP + phosphate + NADH + H(+)</text>
        <dbReference type="Rhea" id="RHEA:32223"/>
        <dbReference type="ChEBI" id="CHEBI:15378"/>
        <dbReference type="ChEBI" id="CHEBI:43474"/>
        <dbReference type="ChEBI" id="CHEBI:57945"/>
        <dbReference type="ChEBI" id="CHEBI:64074"/>
        <dbReference type="ChEBI" id="CHEBI:456215"/>
        <dbReference type="ChEBI" id="CHEBI:456216"/>
        <dbReference type="EC" id="4.2.1.136"/>
    </reaction>
</comment>
<dbReference type="Gene3D" id="1.10.10.60">
    <property type="entry name" value="Homeodomain-like"/>
    <property type="match status" value="1"/>
</dbReference>
<feature type="domain" description="YjeF N-terminal" evidence="25">
    <location>
        <begin position="252"/>
        <end position="444"/>
    </location>
</feature>
<evidence type="ECO:0000256" key="21">
    <source>
        <dbReference type="HAMAP-Rule" id="MF_01966"/>
    </source>
</evidence>
<evidence type="ECO:0000256" key="8">
    <source>
        <dbReference type="ARBA" id="ARBA00022840"/>
    </source>
</evidence>
<evidence type="ECO:0000259" key="24">
    <source>
        <dbReference type="PROSITE" id="PS51383"/>
    </source>
</evidence>
<evidence type="ECO:0000256" key="13">
    <source>
        <dbReference type="ARBA" id="ARBA00023163"/>
    </source>
</evidence>
<keyword evidence="11 20" id="KW-0520">NAD</keyword>
<feature type="binding site" evidence="20">
    <location>
        <position position="537"/>
    </location>
    <ligand>
        <name>(6S)-NADPHX</name>
        <dbReference type="ChEBI" id="CHEBI:64076"/>
    </ligand>
</feature>
<evidence type="ECO:0000256" key="10">
    <source>
        <dbReference type="ARBA" id="ARBA00023015"/>
    </source>
</evidence>
<evidence type="ECO:0000259" key="25">
    <source>
        <dbReference type="PROSITE" id="PS51385"/>
    </source>
</evidence>
<dbReference type="Gene3D" id="3.40.1190.20">
    <property type="match status" value="1"/>
</dbReference>
<comment type="caution">
    <text evidence="21">Lacks conserved residue(s) required for the propagation of feature annotation.</text>
</comment>
<evidence type="ECO:0000256" key="2">
    <source>
        <dbReference type="ARBA" id="ARBA00000909"/>
    </source>
</evidence>
<dbReference type="Gene3D" id="3.40.50.10260">
    <property type="entry name" value="YjeF N-terminal domain"/>
    <property type="match status" value="1"/>
</dbReference>
<keyword evidence="5" id="KW-0678">Repressor</keyword>
<keyword evidence="26" id="KW-0808">Transferase</keyword>
<dbReference type="GO" id="GO:0003677">
    <property type="term" value="F:DNA binding"/>
    <property type="evidence" value="ECO:0007669"/>
    <property type="project" value="UniProtKB-UniRule"/>
</dbReference>
<evidence type="ECO:0000256" key="17">
    <source>
        <dbReference type="ARBA" id="ARBA00025153"/>
    </source>
</evidence>
<dbReference type="PANTHER" id="PTHR12592:SF0">
    <property type="entry name" value="ATP-DEPENDENT (S)-NAD(P)H-HYDRATE DEHYDRATASE"/>
    <property type="match status" value="1"/>
</dbReference>
<dbReference type="SUPFAM" id="SSF48498">
    <property type="entry name" value="Tetracyclin repressor-like, C-terminal domain"/>
    <property type="match status" value="1"/>
</dbReference>
<evidence type="ECO:0000256" key="3">
    <source>
        <dbReference type="ARBA" id="ARBA00006001"/>
    </source>
</evidence>
<comment type="similarity">
    <text evidence="3">In the N-terminal section; belongs to the NnrE/AIBP family.</text>
</comment>
<feature type="binding site" evidence="20">
    <location>
        <position position="484"/>
    </location>
    <ligand>
        <name>(6S)-NADPHX</name>
        <dbReference type="ChEBI" id="CHEBI:64076"/>
    </ligand>
</feature>
<keyword evidence="9 20" id="KW-0521">NADP</keyword>
<feature type="binding site" evidence="21">
    <location>
        <position position="391"/>
    </location>
    <ligand>
        <name>(6S)-NADPHX</name>
        <dbReference type="ChEBI" id="CHEBI:64076"/>
    </ligand>
</feature>
<evidence type="ECO:0000256" key="14">
    <source>
        <dbReference type="ARBA" id="ARBA00023235"/>
    </source>
</evidence>
<keyword evidence="21" id="KW-0630">Potassium</keyword>
<comment type="subunit">
    <text evidence="20">Homotetramer.</text>
</comment>
<dbReference type="SUPFAM" id="SSF46689">
    <property type="entry name" value="Homeodomain-like"/>
    <property type="match status" value="1"/>
</dbReference>
<dbReference type="Pfam" id="PF02909">
    <property type="entry name" value="TetR_C_1"/>
    <property type="match status" value="1"/>
</dbReference>
<dbReference type="GO" id="GO:0052855">
    <property type="term" value="F:ADP-dependent NAD(P)H-hydrate dehydratase activity"/>
    <property type="evidence" value="ECO:0007669"/>
    <property type="project" value="UniProtKB-UniRule"/>
</dbReference>
<dbReference type="Proteomes" id="UP000182227">
    <property type="component" value="Unassembled WGS sequence"/>
</dbReference>
<comment type="cofactor">
    <cofactor evidence="21">
        <name>K(+)</name>
        <dbReference type="ChEBI" id="CHEBI:29103"/>
    </cofactor>
    <text evidence="21">Binds 1 potassium ion per subunit.</text>
</comment>
<feature type="binding site" evidence="21">
    <location>
        <begin position="304"/>
        <end position="308"/>
    </location>
    <ligand>
        <name>(6S)-NADPHX</name>
        <dbReference type="ChEBI" id="CHEBI:64076"/>
    </ligand>
</feature>
<dbReference type="GO" id="GO:0045892">
    <property type="term" value="P:negative regulation of DNA-templated transcription"/>
    <property type="evidence" value="ECO:0007669"/>
    <property type="project" value="InterPro"/>
</dbReference>
<feature type="domain" description="HTH tetR-type" evidence="23">
    <location>
        <begin position="5"/>
        <end position="65"/>
    </location>
</feature>
<dbReference type="InterPro" id="IPR000631">
    <property type="entry name" value="CARKD"/>
</dbReference>
<dbReference type="Pfam" id="PF01256">
    <property type="entry name" value="Carb_kinase"/>
    <property type="match status" value="1"/>
</dbReference>
<dbReference type="HAMAP" id="MF_01965">
    <property type="entry name" value="NADHX_dehydratase"/>
    <property type="match status" value="1"/>
</dbReference>